<reference evidence="4" key="2">
    <citation type="submission" date="2013-04" db="EMBL/GenBank/DDBJ databases">
        <title>Genomic mechanisms accounting for the adaptation to parasitism in nematode-trapping fungi.</title>
        <authorList>
            <person name="Ahren D.G."/>
        </authorList>
    </citation>
    <scope>NUCLEOTIDE SEQUENCE [LARGE SCALE GENOMIC DNA]</scope>
    <source>
        <strain evidence="4">CBS 200.50</strain>
    </source>
</reference>
<evidence type="ECO:0000259" key="2">
    <source>
        <dbReference type="Pfam" id="PF22943"/>
    </source>
</evidence>
<evidence type="ECO:0000313" key="4">
    <source>
        <dbReference type="Proteomes" id="UP000015100"/>
    </source>
</evidence>
<evidence type="ECO:0000313" key="3">
    <source>
        <dbReference type="EMBL" id="EPS44230.1"/>
    </source>
</evidence>
<feature type="compositionally biased region" description="Basic and acidic residues" evidence="1">
    <location>
        <begin position="49"/>
        <end position="59"/>
    </location>
</feature>
<sequence>MGAAASKSPSARRLPVKNAAKRLQQKSPKTPPTPPPASIHPKTPPSFTKSDEILKDSQDPHFSSMLRTLGAVAHGNTPHSHPATSSTGPNAAASPPIFPPTLKPTDRPIFSSVPASVRILRSREQQSDQLAQNPKDYLDIFRIRDVVMMREGANLNGGGKQRKMKDDEIEKRLGLKKGILAKLGDKIGHTGVQVQEQRETGSGEAVEFIR</sequence>
<accession>S8AMS4</accession>
<dbReference type="EMBL" id="AQGS01000055">
    <property type="protein sequence ID" value="EPS44230.1"/>
    <property type="molecule type" value="Genomic_DNA"/>
</dbReference>
<keyword evidence="4" id="KW-1185">Reference proteome</keyword>
<proteinExistence type="predicted"/>
<dbReference type="Proteomes" id="UP000015100">
    <property type="component" value="Unassembled WGS sequence"/>
</dbReference>
<feature type="compositionally biased region" description="Polar residues" evidence="1">
    <location>
        <begin position="77"/>
        <end position="89"/>
    </location>
</feature>
<evidence type="ECO:0000256" key="1">
    <source>
        <dbReference type="SAM" id="MobiDB-lite"/>
    </source>
</evidence>
<dbReference type="OrthoDB" id="4085451at2759"/>
<name>S8AMS4_DACHA</name>
<dbReference type="HOGENOM" id="CLU_1310072_0_0_1"/>
<dbReference type="AlphaFoldDB" id="S8AMS4"/>
<dbReference type="STRING" id="1284197.S8AMS4"/>
<feature type="compositionally biased region" description="Pro residues" evidence="1">
    <location>
        <begin position="29"/>
        <end position="44"/>
    </location>
</feature>
<reference evidence="3 4" key="1">
    <citation type="journal article" date="2013" name="PLoS Genet.">
        <title>Genomic mechanisms accounting for the adaptation to parasitism in nematode-trapping fungi.</title>
        <authorList>
            <person name="Meerupati T."/>
            <person name="Andersson K.M."/>
            <person name="Friman E."/>
            <person name="Kumar D."/>
            <person name="Tunlid A."/>
            <person name="Ahren D."/>
        </authorList>
    </citation>
    <scope>NUCLEOTIDE SEQUENCE [LARGE SCALE GENOMIC DNA]</scope>
    <source>
        <strain evidence="3 4">CBS 200.50</strain>
    </source>
</reference>
<comment type="caution">
    <text evidence="3">The sequence shown here is derived from an EMBL/GenBank/DDBJ whole genome shotgun (WGS) entry which is preliminary data.</text>
</comment>
<protein>
    <recommendedName>
        <fullName evidence="2">Helix-turn-helix domain-containing protein</fullName>
    </recommendedName>
</protein>
<gene>
    <name evidence="3" type="ORF">H072_1764</name>
</gene>
<organism evidence="3 4">
    <name type="scientific">Dactylellina haptotyla (strain CBS 200.50)</name>
    <name type="common">Nematode-trapping fungus</name>
    <name type="synonym">Monacrosporium haptotylum</name>
    <dbReference type="NCBI Taxonomy" id="1284197"/>
    <lineage>
        <taxon>Eukaryota</taxon>
        <taxon>Fungi</taxon>
        <taxon>Dikarya</taxon>
        <taxon>Ascomycota</taxon>
        <taxon>Pezizomycotina</taxon>
        <taxon>Orbiliomycetes</taxon>
        <taxon>Orbiliales</taxon>
        <taxon>Orbiliaceae</taxon>
        <taxon>Dactylellina</taxon>
    </lineage>
</organism>
<dbReference type="InterPro" id="IPR054448">
    <property type="entry name" value="HTH_put_ascomycetes"/>
</dbReference>
<feature type="region of interest" description="Disordered" evidence="1">
    <location>
        <begin position="1"/>
        <end position="108"/>
    </location>
</feature>
<feature type="domain" description="Helix-turn-helix" evidence="2">
    <location>
        <begin position="161"/>
        <end position="186"/>
    </location>
</feature>
<dbReference type="OMA" id="MMREGAN"/>
<dbReference type="Pfam" id="PF22943">
    <property type="entry name" value="HTH_68"/>
    <property type="match status" value="1"/>
</dbReference>